<dbReference type="AlphaFoldDB" id="A0A8J6NY96"/>
<organism evidence="1 2">
    <name type="scientific">Candidatus Desulfatibia profunda</name>
    <dbReference type="NCBI Taxonomy" id="2841695"/>
    <lineage>
        <taxon>Bacteria</taxon>
        <taxon>Pseudomonadati</taxon>
        <taxon>Thermodesulfobacteriota</taxon>
        <taxon>Desulfobacteria</taxon>
        <taxon>Desulfobacterales</taxon>
        <taxon>Desulfobacterales incertae sedis</taxon>
        <taxon>Candidatus Desulfatibia</taxon>
    </lineage>
</organism>
<evidence type="ECO:0000313" key="2">
    <source>
        <dbReference type="Proteomes" id="UP000603434"/>
    </source>
</evidence>
<evidence type="ECO:0008006" key="3">
    <source>
        <dbReference type="Google" id="ProtNLM"/>
    </source>
</evidence>
<accession>A0A8J6NY96</accession>
<protein>
    <recommendedName>
        <fullName evidence="3">CHAT domain-containing protein</fullName>
    </recommendedName>
</protein>
<evidence type="ECO:0000313" key="1">
    <source>
        <dbReference type="EMBL" id="MBC8362238.1"/>
    </source>
</evidence>
<reference evidence="1 2" key="1">
    <citation type="submission" date="2020-08" db="EMBL/GenBank/DDBJ databases">
        <title>Bridging the membrane lipid divide: bacteria of the FCB group superphylum have the potential to synthesize archaeal ether lipids.</title>
        <authorList>
            <person name="Villanueva L."/>
            <person name="Von Meijenfeldt F.A.B."/>
            <person name="Westbye A.B."/>
            <person name="Yadav S."/>
            <person name="Hopmans E.C."/>
            <person name="Dutilh B.E."/>
            <person name="Sinninghe Damste J.S."/>
        </authorList>
    </citation>
    <scope>NUCLEOTIDE SEQUENCE [LARGE SCALE GENOMIC DNA]</scope>
    <source>
        <strain evidence="1">NIOZ-UU30</strain>
    </source>
</reference>
<comment type="caution">
    <text evidence="1">The sequence shown here is derived from an EMBL/GenBank/DDBJ whole genome shotgun (WGS) entry which is preliminary data.</text>
</comment>
<dbReference type="Proteomes" id="UP000603434">
    <property type="component" value="Unassembled WGS sequence"/>
</dbReference>
<name>A0A8J6NY96_9BACT</name>
<dbReference type="EMBL" id="JACNJH010000177">
    <property type="protein sequence ID" value="MBC8362238.1"/>
    <property type="molecule type" value="Genomic_DNA"/>
</dbReference>
<gene>
    <name evidence="1" type="ORF">H8E23_12665</name>
</gene>
<proteinExistence type="predicted"/>
<sequence length="112" mass="12271">MLCHGVTQKTIQQKITESRGYHIIHWSGHGHLNKLEILGEDGKSETITGAGLVNLIQEAGGFVPMLVFLSACLSGAVVSRMRWNRPSENWNNRACRSCPTCLPTIFPIVIAG</sequence>